<proteinExistence type="predicted"/>
<dbReference type="EMBL" id="JAERRF010000020">
    <property type="protein sequence ID" value="MBL1100565.1"/>
    <property type="molecule type" value="Genomic_DNA"/>
</dbReference>
<protein>
    <submittedName>
        <fullName evidence="6">IclR family transcriptional regulator</fullName>
    </submittedName>
</protein>
<dbReference type="PANTHER" id="PTHR30136:SF2">
    <property type="entry name" value="TRANSCRIPTIONAL REGULATOR ICLR"/>
    <property type="match status" value="1"/>
</dbReference>
<evidence type="ECO:0000259" key="5">
    <source>
        <dbReference type="PROSITE" id="PS51078"/>
    </source>
</evidence>
<dbReference type="Gene3D" id="1.10.10.10">
    <property type="entry name" value="Winged helix-like DNA-binding domain superfamily/Winged helix DNA-binding domain"/>
    <property type="match status" value="1"/>
</dbReference>
<dbReference type="Pfam" id="PF01614">
    <property type="entry name" value="IclR_C"/>
    <property type="match status" value="1"/>
</dbReference>
<feature type="domain" description="HTH iclR-type" evidence="4">
    <location>
        <begin position="12"/>
        <end position="73"/>
    </location>
</feature>
<dbReference type="PANTHER" id="PTHR30136">
    <property type="entry name" value="HELIX-TURN-HELIX TRANSCRIPTIONAL REGULATOR, ICLR FAMILY"/>
    <property type="match status" value="1"/>
</dbReference>
<feature type="domain" description="IclR-ED" evidence="5">
    <location>
        <begin position="74"/>
        <end position="260"/>
    </location>
</feature>
<gene>
    <name evidence="6" type="ORF">JK363_28625</name>
</gene>
<evidence type="ECO:0000256" key="3">
    <source>
        <dbReference type="ARBA" id="ARBA00023163"/>
    </source>
</evidence>
<evidence type="ECO:0000256" key="1">
    <source>
        <dbReference type="ARBA" id="ARBA00023015"/>
    </source>
</evidence>
<dbReference type="PROSITE" id="PS51077">
    <property type="entry name" value="HTH_ICLR"/>
    <property type="match status" value="1"/>
</dbReference>
<dbReference type="InterPro" id="IPR005471">
    <property type="entry name" value="Tscrpt_reg_IclR_N"/>
</dbReference>
<dbReference type="Pfam" id="PF09339">
    <property type="entry name" value="HTH_IclR"/>
    <property type="match status" value="1"/>
</dbReference>
<keyword evidence="2" id="KW-0238">DNA-binding</keyword>
<keyword evidence="3" id="KW-0804">Transcription</keyword>
<evidence type="ECO:0000259" key="4">
    <source>
        <dbReference type="PROSITE" id="PS51077"/>
    </source>
</evidence>
<dbReference type="Proteomes" id="UP000634229">
    <property type="component" value="Unassembled WGS sequence"/>
</dbReference>
<organism evidence="6 7">
    <name type="scientific">Streptomyces coffeae</name>
    <dbReference type="NCBI Taxonomy" id="621382"/>
    <lineage>
        <taxon>Bacteria</taxon>
        <taxon>Bacillati</taxon>
        <taxon>Actinomycetota</taxon>
        <taxon>Actinomycetes</taxon>
        <taxon>Kitasatosporales</taxon>
        <taxon>Streptomycetaceae</taxon>
        <taxon>Streptomyces</taxon>
    </lineage>
</organism>
<dbReference type="SUPFAM" id="SSF46785">
    <property type="entry name" value="Winged helix' DNA-binding domain"/>
    <property type="match status" value="1"/>
</dbReference>
<name>A0ABS1NKH6_9ACTN</name>
<accession>A0ABS1NKH6</accession>
<dbReference type="RefSeq" id="WP_201879198.1">
    <property type="nucleotide sequence ID" value="NZ_JAERRF010000020.1"/>
</dbReference>
<dbReference type="Gene3D" id="3.30.450.40">
    <property type="match status" value="1"/>
</dbReference>
<reference evidence="6 7" key="1">
    <citation type="submission" date="2021-01" db="EMBL/GenBank/DDBJ databases">
        <title>WGS of actinomycetes isolated from Thailand.</title>
        <authorList>
            <person name="Thawai C."/>
        </authorList>
    </citation>
    <scope>NUCLEOTIDE SEQUENCE [LARGE SCALE GENOMIC DNA]</scope>
    <source>
        <strain evidence="6 7">CA1R205</strain>
    </source>
</reference>
<comment type="caution">
    <text evidence="6">The sequence shown here is derived from an EMBL/GenBank/DDBJ whole genome shotgun (WGS) entry which is preliminary data.</text>
</comment>
<evidence type="ECO:0000256" key="2">
    <source>
        <dbReference type="ARBA" id="ARBA00023125"/>
    </source>
</evidence>
<sequence length="260" mass="27929">MANAKPDARPVVPALDRAIRLLRLLGETPQRAYTMAEIARALEVPRSSAFNLCSALAEGQLIRRTRDGFQLGRGLLELGSAYVSSVNLVAEFYDVARKVPLDLGATVQLAVLDDDLQAVYLAYQDCGSGLRLGLAGSIGRRVPANCSACGKILLALLPPAELDRRLTDRPTLPRLTQKSVTSRAHLMREICAARDSDHAMDEEEAVPGLSCVASGFATSHADGGYVAVSITTAMDTLDDQKRRTVITTLDSLVGELKARL</sequence>
<dbReference type="InterPro" id="IPR014757">
    <property type="entry name" value="Tscrpt_reg_IclR_C"/>
</dbReference>
<dbReference type="InterPro" id="IPR029016">
    <property type="entry name" value="GAF-like_dom_sf"/>
</dbReference>
<keyword evidence="1" id="KW-0805">Transcription regulation</keyword>
<evidence type="ECO:0000313" key="7">
    <source>
        <dbReference type="Proteomes" id="UP000634229"/>
    </source>
</evidence>
<dbReference type="SUPFAM" id="SSF55781">
    <property type="entry name" value="GAF domain-like"/>
    <property type="match status" value="1"/>
</dbReference>
<dbReference type="PROSITE" id="PS51078">
    <property type="entry name" value="ICLR_ED"/>
    <property type="match status" value="1"/>
</dbReference>
<dbReference type="InterPro" id="IPR050707">
    <property type="entry name" value="HTH_MetabolicPath_Reg"/>
</dbReference>
<keyword evidence="7" id="KW-1185">Reference proteome</keyword>
<dbReference type="InterPro" id="IPR036388">
    <property type="entry name" value="WH-like_DNA-bd_sf"/>
</dbReference>
<dbReference type="InterPro" id="IPR036390">
    <property type="entry name" value="WH_DNA-bd_sf"/>
</dbReference>
<dbReference type="SMART" id="SM00346">
    <property type="entry name" value="HTH_ICLR"/>
    <property type="match status" value="1"/>
</dbReference>
<evidence type="ECO:0000313" key="6">
    <source>
        <dbReference type="EMBL" id="MBL1100565.1"/>
    </source>
</evidence>